<reference evidence="7" key="1">
    <citation type="submission" date="2020-10" db="EMBL/GenBank/DDBJ databases">
        <authorList>
            <person name="Gilroy R."/>
        </authorList>
    </citation>
    <scope>NUCLEOTIDE SEQUENCE</scope>
    <source>
        <strain evidence="7">CHK152-2871</strain>
    </source>
</reference>
<comment type="caution">
    <text evidence="7">The sequence shown here is derived from an EMBL/GenBank/DDBJ whole genome shotgun (WGS) entry which is preliminary data.</text>
</comment>
<keyword evidence="2 5" id="KW-0413">Isomerase</keyword>
<dbReference type="SUPFAM" id="SSF55174">
    <property type="entry name" value="Alpha-L RNA-binding motif"/>
    <property type="match status" value="1"/>
</dbReference>
<dbReference type="InterPro" id="IPR036986">
    <property type="entry name" value="S4_RNA-bd_sf"/>
</dbReference>
<keyword evidence="4" id="KW-0694">RNA-binding</keyword>
<evidence type="ECO:0000313" key="7">
    <source>
        <dbReference type="EMBL" id="HIS74727.1"/>
    </source>
</evidence>
<dbReference type="InterPro" id="IPR006145">
    <property type="entry name" value="PsdUridine_synth_RsuA/RluA"/>
</dbReference>
<organism evidence="7 8">
    <name type="scientific">Candidatus Galligastranaerophilus intestinavium</name>
    <dbReference type="NCBI Taxonomy" id="2840836"/>
    <lineage>
        <taxon>Bacteria</taxon>
        <taxon>Candidatus Galligastranaerophilus</taxon>
    </lineage>
</organism>
<dbReference type="InterPro" id="IPR050188">
    <property type="entry name" value="RluA_PseudoU_synthase"/>
</dbReference>
<evidence type="ECO:0000313" key="8">
    <source>
        <dbReference type="Proteomes" id="UP000886865"/>
    </source>
</evidence>
<sequence length="315" mass="36239">MEKIKINPEYKNQRLDVFLSNYLKISRKLALSAIDNALVLVDNMSKKPSYKLKGDEIVEYDLKIFEEKELVIKPWNVELDIKYEDDFLIVLNKPKNMLTHPSAYECENTLVNALLYHCGDKLSNSPEPNRRGIVHRLDKNTAGLILAAKTDEAAKSLREQIKTKKAKRKYLAIALGNFEQNEGIINKPLKHYMSDTVKMRVSDTIGAKEAITHYRVLEKFDGAALVELELKTGRTHQIRAHLAAINHPVFGDSLYGAKGYTIEKYRGIKTNEQVLESYYLSFTHPINNEIMTFELEPKDWDEDLIKVLKIMRGQK</sequence>
<dbReference type="PROSITE" id="PS01129">
    <property type="entry name" value="PSI_RLU"/>
    <property type="match status" value="1"/>
</dbReference>
<feature type="active site" evidence="3">
    <location>
        <position position="138"/>
    </location>
</feature>
<dbReference type="CDD" id="cd02869">
    <property type="entry name" value="PseudoU_synth_RluA_like"/>
    <property type="match status" value="1"/>
</dbReference>
<dbReference type="PANTHER" id="PTHR21600:SF44">
    <property type="entry name" value="RIBOSOMAL LARGE SUBUNIT PSEUDOURIDINE SYNTHASE D"/>
    <property type="match status" value="1"/>
</dbReference>
<dbReference type="InterPro" id="IPR006224">
    <property type="entry name" value="PsdUridine_synth_RluA-like_CS"/>
</dbReference>
<comment type="function">
    <text evidence="5">Responsible for synthesis of pseudouridine from uracil.</text>
</comment>
<dbReference type="InterPro" id="IPR002942">
    <property type="entry name" value="S4_RNA-bd"/>
</dbReference>
<protein>
    <recommendedName>
        <fullName evidence="5">Pseudouridine synthase</fullName>
        <ecNumber evidence="5">5.4.99.-</ecNumber>
    </recommendedName>
</protein>
<name>A0A9D1FJP0_9BACT</name>
<dbReference type="Proteomes" id="UP000886865">
    <property type="component" value="Unassembled WGS sequence"/>
</dbReference>
<dbReference type="Gene3D" id="3.10.290.10">
    <property type="entry name" value="RNA-binding S4 domain"/>
    <property type="match status" value="1"/>
</dbReference>
<evidence type="ECO:0000259" key="6">
    <source>
        <dbReference type="SMART" id="SM00363"/>
    </source>
</evidence>
<dbReference type="PROSITE" id="PS50889">
    <property type="entry name" value="S4"/>
    <property type="match status" value="1"/>
</dbReference>
<reference evidence="7" key="2">
    <citation type="journal article" date="2021" name="PeerJ">
        <title>Extensive microbial diversity within the chicken gut microbiome revealed by metagenomics and culture.</title>
        <authorList>
            <person name="Gilroy R."/>
            <person name="Ravi A."/>
            <person name="Getino M."/>
            <person name="Pursley I."/>
            <person name="Horton D.L."/>
            <person name="Alikhan N.F."/>
            <person name="Baker D."/>
            <person name="Gharbi K."/>
            <person name="Hall N."/>
            <person name="Watson M."/>
            <person name="Adriaenssens E.M."/>
            <person name="Foster-Nyarko E."/>
            <person name="Jarju S."/>
            <person name="Secka A."/>
            <person name="Antonio M."/>
            <person name="Oren A."/>
            <person name="Chaudhuri R.R."/>
            <person name="La Ragione R."/>
            <person name="Hildebrand F."/>
            <person name="Pallen M.J."/>
        </authorList>
    </citation>
    <scope>NUCLEOTIDE SEQUENCE</scope>
    <source>
        <strain evidence="7">CHK152-2871</strain>
    </source>
</reference>
<dbReference type="GO" id="GO:0120159">
    <property type="term" value="F:rRNA pseudouridine synthase activity"/>
    <property type="evidence" value="ECO:0007669"/>
    <property type="project" value="UniProtKB-ARBA"/>
</dbReference>
<evidence type="ECO:0000256" key="2">
    <source>
        <dbReference type="ARBA" id="ARBA00023235"/>
    </source>
</evidence>
<evidence type="ECO:0000256" key="5">
    <source>
        <dbReference type="RuleBase" id="RU362028"/>
    </source>
</evidence>
<dbReference type="Gene3D" id="3.30.2350.10">
    <property type="entry name" value="Pseudouridine synthase"/>
    <property type="match status" value="1"/>
</dbReference>
<dbReference type="EMBL" id="DVJQ01000058">
    <property type="protein sequence ID" value="HIS74727.1"/>
    <property type="molecule type" value="Genomic_DNA"/>
</dbReference>
<dbReference type="GO" id="GO:0000455">
    <property type="term" value="P:enzyme-directed rRNA pseudouridine synthesis"/>
    <property type="evidence" value="ECO:0007669"/>
    <property type="project" value="UniProtKB-ARBA"/>
</dbReference>
<dbReference type="GO" id="GO:0003723">
    <property type="term" value="F:RNA binding"/>
    <property type="evidence" value="ECO:0007669"/>
    <property type="project" value="UniProtKB-KW"/>
</dbReference>
<evidence type="ECO:0000256" key="1">
    <source>
        <dbReference type="ARBA" id="ARBA00010876"/>
    </source>
</evidence>
<evidence type="ECO:0000256" key="4">
    <source>
        <dbReference type="PROSITE-ProRule" id="PRU00182"/>
    </source>
</evidence>
<dbReference type="EC" id="5.4.99.-" evidence="5"/>
<evidence type="ECO:0000256" key="3">
    <source>
        <dbReference type="PIRSR" id="PIRSR606225-1"/>
    </source>
</evidence>
<dbReference type="SMART" id="SM00363">
    <property type="entry name" value="S4"/>
    <property type="match status" value="1"/>
</dbReference>
<accession>A0A9D1FJP0</accession>
<gene>
    <name evidence="7" type="ORF">IAA86_06885</name>
</gene>
<dbReference type="AlphaFoldDB" id="A0A9D1FJP0"/>
<dbReference type="SUPFAM" id="SSF55120">
    <property type="entry name" value="Pseudouridine synthase"/>
    <property type="match status" value="1"/>
</dbReference>
<dbReference type="NCBIfam" id="TIGR00005">
    <property type="entry name" value="rluA_subfam"/>
    <property type="match status" value="1"/>
</dbReference>
<proteinExistence type="inferred from homology"/>
<dbReference type="Pfam" id="PF00849">
    <property type="entry name" value="PseudoU_synth_2"/>
    <property type="match status" value="1"/>
</dbReference>
<comment type="similarity">
    <text evidence="1 5">Belongs to the pseudouridine synthase RluA family.</text>
</comment>
<dbReference type="PANTHER" id="PTHR21600">
    <property type="entry name" value="MITOCHONDRIAL RNA PSEUDOURIDINE SYNTHASE"/>
    <property type="match status" value="1"/>
</dbReference>
<comment type="catalytic activity">
    <reaction evidence="5">
        <text>a uridine in RNA = a pseudouridine in RNA</text>
        <dbReference type="Rhea" id="RHEA:48348"/>
        <dbReference type="Rhea" id="RHEA-COMP:12068"/>
        <dbReference type="Rhea" id="RHEA-COMP:12069"/>
        <dbReference type="ChEBI" id="CHEBI:65314"/>
        <dbReference type="ChEBI" id="CHEBI:65315"/>
    </reaction>
</comment>
<dbReference type="InterPro" id="IPR006225">
    <property type="entry name" value="PsdUridine_synth_RluC/D"/>
</dbReference>
<dbReference type="InterPro" id="IPR020103">
    <property type="entry name" value="PsdUridine_synth_cat_dom_sf"/>
</dbReference>
<feature type="domain" description="RNA-binding S4" evidence="6">
    <location>
        <begin position="13"/>
        <end position="76"/>
    </location>
</feature>